<organism evidence="1 2">
    <name type="scientific">Rubus argutus</name>
    <name type="common">Southern blackberry</name>
    <dbReference type="NCBI Taxonomy" id="59490"/>
    <lineage>
        <taxon>Eukaryota</taxon>
        <taxon>Viridiplantae</taxon>
        <taxon>Streptophyta</taxon>
        <taxon>Embryophyta</taxon>
        <taxon>Tracheophyta</taxon>
        <taxon>Spermatophyta</taxon>
        <taxon>Magnoliopsida</taxon>
        <taxon>eudicotyledons</taxon>
        <taxon>Gunneridae</taxon>
        <taxon>Pentapetalae</taxon>
        <taxon>rosids</taxon>
        <taxon>fabids</taxon>
        <taxon>Rosales</taxon>
        <taxon>Rosaceae</taxon>
        <taxon>Rosoideae</taxon>
        <taxon>Rosoideae incertae sedis</taxon>
        <taxon>Rubus</taxon>
    </lineage>
</organism>
<dbReference type="EMBL" id="JBEDUW010000001">
    <property type="protein sequence ID" value="KAK9949212.1"/>
    <property type="molecule type" value="Genomic_DNA"/>
</dbReference>
<accession>A0AAW1YKL1</accession>
<protein>
    <submittedName>
        <fullName evidence="1">Uncharacterized protein</fullName>
    </submittedName>
</protein>
<proteinExistence type="predicted"/>
<dbReference type="AlphaFoldDB" id="A0AAW1YKL1"/>
<evidence type="ECO:0000313" key="2">
    <source>
        <dbReference type="Proteomes" id="UP001457282"/>
    </source>
</evidence>
<name>A0AAW1YKL1_RUBAR</name>
<gene>
    <name evidence="1" type="ORF">M0R45_004745</name>
</gene>
<evidence type="ECO:0000313" key="1">
    <source>
        <dbReference type="EMBL" id="KAK9949212.1"/>
    </source>
</evidence>
<reference evidence="1 2" key="1">
    <citation type="journal article" date="2023" name="G3 (Bethesda)">
        <title>A chromosome-length genome assembly and annotation of blackberry (Rubus argutus, cv. 'Hillquist').</title>
        <authorList>
            <person name="Bruna T."/>
            <person name="Aryal R."/>
            <person name="Dudchenko O."/>
            <person name="Sargent D.J."/>
            <person name="Mead D."/>
            <person name="Buti M."/>
            <person name="Cavallini A."/>
            <person name="Hytonen T."/>
            <person name="Andres J."/>
            <person name="Pham M."/>
            <person name="Weisz D."/>
            <person name="Mascagni F."/>
            <person name="Usai G."/>
            <person name="Natali L."/>
            <person name="Bassil N."/>
            <person name="Fernandez G.E."/>
            <person name="Lomsadze A."/>
            <person name="Armour M."/>
            <person name="Olukolu B."/>
            <person name="Poorten T."/>
            <person name="Britton C."/>
            <person name="Davik J."/>
            <person name="Ashrafi H."/>
            <person name="Aiden E.L."/>
            <person name="Borodovsky M."/>
            <person name="Worthington M."/>
        </authorList>
    </citation>
    <scope>NUCLEOTIDE SEQUENCE [LARGE SCALE GENOMIC DNA]</scope>
    <source>
        <strain evidence="1">PI 553951</strain>
    </source>
</reference>
<keyword evidence="2" id="KW-1185">Reference proteome</keyword>
<dbReference type="Proteomes" id="UP001457282">
    <property type="component" value="Unassembled WGS sequence"/>
</dbReference>
<sequence length="193" mass="22084">MVIEMPYLINKLWNPEPKMSFGDFIRTVEDKYIRTWDINWNGGSFIPLHANDMKIQEAVNLKHFKPHKCYIQRLQDCLRQSTTTFENKSDLTHDTDIQNRVTQEYEFETALADLIDNSLQAVWSNDRRHGKHIRVGVVDSMISIFDSVPRMAGSCEEQAIGGQPSNLKTGGSIRVPAEEEISRPSLGSFTQIV</sequence>
<comment type="caution">
    <text evidence="1">The sequence shown here is derived from an EMBL/GenBank/DDBJ whole genome shotgun (WGS) entry which is preliminary data.</text>
</comment>